<dbReference type="EMBL" id="GBXM01082624">
    <property type="protein sequence ID" value="JAH25953.1"/>
    <property type="molecule type" value="Transcribed_RNA"/>
</dbReference>
<accession>A0A0E9RC89</accession>
<reference evidence="1" key="2">
    <citation type="journal article" date="2015" name="Fish Shellfish Immunol.">
        <title>Early steps in the European eel (Anguilla anguilla)-Vibrio vulnificus interaction in the gills: Role of the RtxA13 toxin.</title>
        <authorList>
            <person name="Callol A."/>
            <person name="Pajuelo D."/>
            <person name="Ebbesson L."/>
            <person name="Teles M."/>
            <person name="MacKenzie S."/>
            <person name="Amaro C."/>
        </authorList>
    </citation>
    <scope>NUCLEOTIDE SEQUENCE</scope>
</reference>
<proteinExistence type="predicted"/>
<sequence>MVQSHPVFRRCLHNTLPTPDLCV</sequence>
<dbReference type="AlphaFoldDB" id="A0A0E9RC89"/>
<reference evidence="1" key="1">
    <citation type="submission" date="2014-11" db="EMBL/GenBank/DDBJ databases">
        <authorList>
            <person name="Amaro Gonzalez C."/>
        </authorList>
    </citation>
    <scope>NUCLEOTIDE SEQUENCE</scope>
</reference>
<evidence type="ECO:0000313" key="1">
    <source>
        <dbReference type="EMBL" id="JAH25953.1"/>
    </source>
</evidence>
<name>A0A0E9RC89_ANGAN</name>
<organism evidence="1">
    <name type="scientific">Anguilla anguilla</name>
    <name type="common">European freshwater eel</name>
    <name type="synonym">Muraena anguilla</name>
    <dbReference type="NCBI Taxonomy" id="7936"/>
    <lineage>
        <taxon>Eukaryota</taxon>
        <taxon>Metazoa</taxon>
        <taxon>Chordata</taxon>
        <taxon>Craniata</taxon>
        <taxon>Vertebrata</taxon>
        <taxon>Euteleostomi</taxon>
        <taxon>Actinopterygii</taxon>
        <taxon>Neopterygii</taxon>
        <taxon>Teleostei</taxon>
        <taxon>Anguilliformes</taxon>
        <taxon>Anguillidae</taxon>
        <taxon>Anguilla</taxon>
    </lineage>
</organism>
<protein>
    <submittedName>
        <fullName evidence="1">Uncharacterized protein</fullName>
    </submittedName>
</protein>